<keyword evidence="2" id="KW-1185">Reference proteome</keyword>
<protein>
    <submittedName>
        <fullName evidence="1">Uncharacterized protein</fullName>
    </submittedName>
</protein>
<evidence type="ECO:0000313" key="2">
    <source>
        <dbReference type="Proteomes" id="UP001281761"/>
    </source>
</evidence>
<accession>A0ABQ9XR59</accession>
<name>A0ABQ9XR59_9EUKA</name>
<comment type="caution">
    <text evidence="1">The sequence shown here is derived from an EMBL/GenBank/DDBJ whole genome shotgun (WGS) entry which is preliminary data.</text>
</comment>
<sequence>MSALILKLLKSQSESAYETRSSELVPFAARLCGRLAEYVSEVKSLFSESSPSDGTVSALSATPPSESPFLNGSTVLEILCEGFTLLDSLLLSKDDSFDRILIDCDFVPLLKSTIIACLDLLEQPKSESNCPPAGQTDMVSRVLYSSWDCAASSLCDEHKSLHPIVEFAFSDVPQLCSLLLRTFCHLSPKQTSHLRMIVNVSASLPHLIRRMLEENLVQRVIDTSRPMTVPTTHVKFHLYLVWAISSLIWNPTYITKDKEERKRIRHLQFECALKLTKPYLQFILQREEFITNAGSDDQTLPTVITMSIEQILLLERDLFEYGEIVETGREVWEVGWLMEKMKERELGERLKKIRKDDVRMKKDEKSKWKKRVERRREAGHEDAMEGMLTNSWFRFSTVVGSLIRTCAELVLVIDVSVFRNGPMFPHNNKRKNMFDTNAVRAFGVCTSSA</sequence>
<evidence type="ECO:0000313" key="1">
    <source>
        <dbReference type="EMBL" id="KAK2954119.1"/>
    </source>
</evidence>
<proteinExistence type="predicted"/>
<gene>
    <name evidence="1" type="ORF">BLNAU_10936</name>
</gene>
<dbReference type="Proteomes" id="UP001281761">
    <property type="component" value="Unassembled WGS sequence"/>
</dbReference>
<dbReference type="EMBL" id="JARBJD010000082">
    <property type="protein sequence ID" value="KAK2954119.1"/>
    <property type="molecule type" value="Genomic_DNA"/>
</dbReference>
<organism evidence="1 2">
    <name type="scientific">Blattamonas nauphoetae</name>
    <dbReference type="NCBI Taxonomy" id="2049346"/>
    <lineage>
        <taxon>Eukaryota</taxon>
        <taxon>Metamonada</taxon>
        <taxon>Preaxostyla</taxon>
        <taxon>Oxymonadida</taxon>
        <taxon>Blattamonas</taxon>
    </lineage>
</organism>
<reference evidence="1 2" key="1">
    <citation type="journal article" date="2022" name="bioRxiv">
        <title>Genomics of Preaxostyla Flagellates Illuminates Evolutionary Transitions and the Path Towards Mitochondrial Loss.</title>
        <authorList>
            <person name="Novak L.V.F."/>
            <person name="Treitli S.C."/>
            <person name="Pyrih J."/>
            <person name="Halakuc P."/>
            <person name="Pipaliya S.V."/>
            <person name="Vacek V."/>
            <person name="Brzon O."/>
            <person name="Soukal P."/>
            <person name="Eme L."/>
            <person name="Dacks J.B."/>
            <person name="Karnkowska A."/>
            <person name="Elias M."/>
            <person name="Hampl V."/>
        </authorList>
    </citation>
    <scope>NUCLEOTIDE SEQUENCE [LARGE SCALE GENOMIC DNA]</scope>
    <source>
        <strain evidence="1">NAU3</strain>
        <tissue evidence="1">Gut</tissue>
    </source>
</reference>